<gene>
    <name evidence="1" type="ORF">NQ314_020495</name>
</gene>
<dbReference type="Proteomes" id="UP001162156">
    <property type="component" value="Unassembled WGS sequence"/>
</dbReference>
<evidence type="ECO:0000313" key="2">
    <source>
        <dbReference type="Proteomes" id="UP001162156"/>
    </source>
</evidence>
<comment type="caution">
    <text evidence="1">The sequence shown here is derived from an EMBL/GenBank/DDBJ whole genome shotgun (WGS) entry which is preliminary data.</text>
</comment>
<dbReference type="EMBL" id="JANEYF010005729">
    <property type="protein sequence ID" value="KAJ8927080.1"/>
    <property type="molecule type" value="Genomic_DNA"/>
</dbReference>
<name>A0AAV8WLL7_9CUCU</name>
<keyword evidence="2" id="KW-1185">Reference proteome</keyword>
<organism evidence="1 2">
    <name type="scientific">Rhamnusium bicolor</name>
    <dbReference type="NCBI Taxonomy" id="1586634"/>
    <lineage>
        <taxon>Eukaryota</taxon>
        <taxon>Metazoa</taxon>
        <taxon>Ecdysozoa</taxon>
        <taxon>Arthropoda</taxon>
        <taxon>Hexapoda</taxon>
        <taxon>Insecta</taxon>
        <taxon>Pterygota</taxon>
        <taxon>Neoptera</taxon>
        <taxon>Endopterygota</taxon>
        <taxon>Coleoptera</taxon>
        <taxon>Polyphaga</taxon>
        <taxon>Cucujiformia</taxon>
        <taxon>Chrysomeloidea</taxon>
        <taxon>Cerambycidae</taxon>
        <taxon>Lepturinae</taxon>
        <taxon>Rhagiini</taxon>
        <taxon>Rhamnusium</taxon>
    </lineage>
</organism>
<protein>
    <submittedName>
        <fullName evidence="1">Uncharacterized protein</fullName>
    </submittedName>
</protein>
<accession>A0AAV8WLL7</accession>
<sequence length="144" mass="16051">MDNSGAGPSDAKRNVHKVIFKDPKKLANDELLAILEASSDDEMFSDSDDNFVPDDESDDIMDMDDDDRATVLPIVQQAQTQVPIAAPTTNSTVAKWSDVSTNMKNFQFLKTNELLQAISGKEPIDYVRAILERLEISRRNCNCN</sequence>
<evidence type="ECO:0000313" key="1">
    <source>
        <dbReference type="EMBL" id="KAJ8927080.1"/>
    </source>
</evidence>
<dbReference type="AlphaFoldDB" id="A0AAV8WLL7"/>
<proteinExistence type="predicted"/>
<reference evidence="1" key="1">
    <citation type="journal article" date="2023" name="Insect Mol. Biol.">
        <title>Genome sequencing provides insights into the evolution of gene families encoding plant cell wall-degrading enzymes in longhorned beetles.</title>
        <authorList>
            <person name="Shin N.R."/>
            <person name="Okamura Y."/>
            <person name="Kirsch R."/>
            <person name="Pauchet Y."/>
        </authorList>
    </citation>
    <scope>NUCLEOTIDE SEQUENCE</scope>
    <source>
        <strain evidence="1">RBIC_L_NR</strain>
    </source>
</reference>